<evidence type="ECO:0000313" key="2">
    <source>
        <dbReference type="EMBL" id="KAJ7415376.1"/>
    </source>
</evidence>
<sequence length="150" mass="16599">MFRRSGAQGSVLGPVLLNTFINDTDSGIECIISKFADNTKLSDADTPEGWNAIQRDLDELEKWAHENLMKFNKSKCKVMQLRQGNHRYKCRLGEASESSPAEEDLGVLVDEKLAMSQQSVLTPPKGNCILGCIKSSMASLSFALVRPHLE</sequence>
<evidence type="ECO:0000259" key="1">
    <source>
        <dbReference type="Pfam" id="PF00078"/>
    </source>
</evidence>
<gene>
    <name evidence="2" type="ORF">WISP_78602</name>
</gene>
<protein>
    <submittedName>
        <fullName evidence="2">Rna-directed dna polymerase from mobile element jockey-like</fullName>
    </submittedName>
</protein>
<keyword evidence="3" id="KW-1185">Reference proteome</keyword>
<accession>A0ABQ9DB99</accession>
<dbReference type="InterPro" id="IPR000477">
    <property type="entry name" value="RT_dom"/>
</dbReference>
<organism evidence="2 3">
    <name type="scientific">Willisornis vidua</name>
    <name type="common">Xingu scale-backed antbird</name>
    <dbReference type="NCBI Taxonomy" id="1566151"/>
    <lineage>
        <taxon>Eukaryota</taxon>
        <taxon>Metazoa</taxon>
        <taxon>Chordata</taxon>
        <taxon>Craniata</taxon>
        <taxon>Vertebrata</taxon>
        <taxon>Euteleostomi</taxon>
        <taxon>Archelosauria</taxon>
        <taxon>Archosauria</taxon>
        <taxon>Dinosauria</taxon>
        <taxon>Saurischia</taxon>
        <taxon>Theropoda</taxon>
        <taxon>Coelurosauria</taxon>
        <taxon>Aves</taxon>
        <taxon>Neognathae</taxon>
        <taxon>Neoaves</taxon>
        <taxon>Telluraves</taxon>
        <taxon>Australaves</taxon>
        <taxon>Passeriformes</taxon>
        <taxon>Thamnophilidae</taxon>
        <taxon>Willisornis</taxon>
    </lineage>
</organism>
<dbReference type="Proteomes" id="UP001145742">
    <property type="component" value="Unassembled WGS sequence"/>
</dbReference>
<dbReference type="PANTHER" id="PTHR33332">
    <property type="entry name" value="REVERSE TRANSCRIPTASE DOMAIN-CONTAINING PROTEIN"/>
    <property type="match status" value="1"/>
</dbReference>
<proteinExistence type="predicted"/>
<dbReference type="Pfam" id="PF00078">
    <property type="entry name" value="RVT_1"/>
    <property type="match status" value="1"/>
</dbReference>
<dbReference type="EMBL" id="WHWB01033954">
    <property type="protein sequence ID" value="KAJ7415376.1"/>
    <property type="molecule type" value="Genomic_DNA"/>
</dbReference>
<feature type="domain" description="Reverse transcriptase" evidence="1">
    <location>
        <begin position="8"/>
        <end position="80"/>
    </location>
</feature>
<name>A0ABQ9DB99_9PASS</name>
<evidence type="ECO:0000313" key="3">
    <source>
        <dbReference type="Proteomes" id="UP001145742"/>
    </source>
</evidence>
<reference evidence="2" key="1">
    <citation type="submission" date="2019-10" db="EMBL/GenBank/DDBJ databases">
        <authorList>
            <person name="Soares A.E.R."/>
            <person name="Aleixo A."/>
            <person name="Schneider P."/>
            <person name="Miyaki C.Y."/>
            <person name="Schneider M.P."/>
            <person name="Mello C."/>
            <person name="Vasconcelos A.T.R."/>
        </authorList>
    </citation>
    <scope>NUCLEOTIDE SEQUENCE</scope>
    <source>
        <tissue evidence="2">Muscle</tissue>
    </source>
</reference>
<comment type="caution">
    <text evidence="2">The sequence shown here is derived from an EMBL/GenBank/DDBJ whole genome shotgun (WGS) entry which is preliminary data.</text>
</comment>